<dbReference type="EMBL" id="OX596093">
    <property type="protein sequence ID" value="CAI9713851.1"/>
    <property type="molecule type" value="Genomic_DNA"/>
</dbReference>
<name>A0ACB0FNW2_RANTA</name>
<proteinExistence type="predicted"/>
<accession>A0ACB0FNW2</accession>
<dbReference type="Proteomes" id="UP001162501">
    <property type="component" value="Chromosome 9"/>
</dbReference>
<gene>
    <name evidence="1" type="ORF">MRATA1EN3_LOCUS25064</name>
</gene>
<evidence type="ECO:0000313" key="2">
    <source>
        <dbReference type="Proteomes" id="UP001162501"/>
    </source>
</evidence>
<sequence length="291" mass="31904">MGVPTESQVRRRGRRAEPRGSAPRRWPAPSPAAGRARDPAANPRNRVWKSGGDGIRAHHLPLTAERDRTGGGRGAPRPVSLSQASSSTLSSSPVELWAPRRCWAITLFHTRSAHSGNGKERPLSAQAPGERARSPALPLLRLSRRTPIAQAPSTDNEKELCWGSQPQASPAADCAGVRRRPASTMNRTRALAGTATAWDYSSQRAVRQLQAAVGSLGLIRLLVSAAFTIYAVWEIQSFFFLKIYLAVLRDVEAAEGYRSSLFAFLRILKDQLHISEFRRINKAFQRALSVS</sequence>
<protein>
    <submittedName>
        <fullName evidence="1">Uncharacterized protein</fullName>
    </submittedName>
</protein>
<reference evidence="1" key="1">
    <citation type="submission" date="2023-05" db="EMBL/GenBank/DDBJ databases">
        <authorList>
            <consortium name="ELIXIR-Norway"/>
        </authorList>
    </citation>
    <scope>NUCLEOTIDE SEQUENCE</scope>
</reference>
<organism evidence="1 2">
    <name type="scientific">Rangifer tarandus platyrhynchus</name>
    <name type="common">Svalbard reindeer</name>
    <dbReference type="NCBI Taxonomy" id="3082113"/>
    <lineage>
        <taxon>Eukaryota</taxon>
        <taxon>Metazoa</taxon>
        <taxon>Chordata</taxon>
        <taxon>Craniata</taxon>
        <taxon>Vertebrata</taxon>
        <taxon>Euteleostomi</taxon>
        <taxon>Mammalia</taxon>
        <taxon>Eutheria</taxon>
        <taxon>Laurasiatheria</taxon>
        <taxon>Artiodactyla</taxon>
        <taxon>Ruminantia</taxon>
        <taxon>Pecora</taxon>
        <taxon>Cervidae</taxon>
        <taxon>Odocoileinae</taxon>
        <taxon>Rangifer</taxon>
    </lineage>
</organism>
<evidence type="ECO:0000313" key="1">
    <source>
        <dbReference type="EMBL" id="CAI9713851.1"/>
    </source>
</evidence>